<evidence type="ECO:0000256" key="2">
    <source>
        <dbReference type="ARBA" id="ARBA00022614"/>
    </source>
</evidence>
<protein>
    <recommendedName>
        <fullName evidence="9">Dynein assembly factor 1, axonemal homolog</fullName>
    </recommendedName>
</protein>
<feature type="compositionally biased region" description="Polar residues" evidence="6">
    <location>
        <begin position="198"/>
        <end position="210"/>
    </location>
</feature>
<reference evidence="7 8" key="1">
    <citation type="submission" date="2024-02" db="EMBL/GenBank/DDBJ databases">
        <authorList>
            <person name="Daric V."/>
            <person name="Darras S."/>
        </authorList>
    </citation>
    <scope>NUCLEOTIDE SEQUENCE [LARGE SCALE GENOMIC DNA]</scope>
</reference>
<dbReference type="PANTHER" id="PTHR45973:SF9">
    <property type="entry name" value="LEUCINE-RICH REPEAT-CONTAINING PROTEIN 46"/>
    <property type="match status" value="1"/>
</dbReference>
<dbReference type="Gene3D" id="3.80.10.10">
    <property type="entry name" value="Ribonuclease Inhibitor"/>
    <property type="match status" value="2"/>
</dbReference>
<dbReference type="InterPro" id="IPR001611">
    <property type="entry name" value="Leu-rich_rpt"/>
</dbReference>
<feature type="compositionally biased region" description="Basic and acidic residues" evidence="6">
    <location>
        <begin position="284"/>
        <end position="300"/>
    </location>
</feature>
<evidence type="ECO:0008006" key="9">
    <source>
        <dbReference type="Google" id="ProtNLM"/>
    </source>
</evidence>
<feature type="region of interest" description="Disordered" evidence="6">
    <location>
        <begin position="252"/>
        <end position="300"/>
    </location>
</feature>
<proteinExistence type="predicted"/>
<feature type="region of interest" description="Disordered" evidence="6">
    <location>
        <begin position="1"/>
        <end position="116"/>
    </location>
</feature>
<accession>A0ABP0GAB8</accession>
<feature type="compositionally biased region" description="Acidic residues" evidence="6">
    <location>
        <begin position="737"/>
        <end position="748"/>
    </location>
</feature>
<dbReference type="InterPro" id="IPR050576">
    <property type="entry name" value="Cilia_flagella_integrity"/>
</dbReference>
<comment type="subcellular location">
    <subcellularLocation>
        <location evidence="1">Cell projection</location>
        <location evidence="1">Cilium</location>
    </subcellularLocation>
</comment>
<evidence type="ECO:0000313" key="7">
    <source>
        <dbReference type="EMBL" id="CAK8688748.1"/>
    </source>
</evidence>
<evidence type="ECO:0000313" key="8">
    <source>
        <dbReference type="Proteomes" id="UP001642483"/>
    </source>
</evidence>
<keyword evidence="2" id="KW-0433">Leucine-rich repeat</keyword>
<keyword evidence="8" id="KW-1185">Reference proteome</keyword>
<feature type="compositionally biased region" description="Basic and acidic residues" evidence="6">
    <location>
        <begin position="252"/>
        <end position="264"/>
    </location>
</feature>
<feature type="compositionally biased region" description="Polar residues" evidence="6">
    <location>
        <begin position="18"/>
        <end position="52"/>
    </location>
</feature>
<dbReference type="SMART" id="SM00365">
    <property type="entry name" value="LRR_SD22"/>
    <property type="match status" value="4"/>
</dbReference>
<keyword evidence="3" id="KW-0677">Repeat</keyword>
<dbReference type="Proteomes" id="UP001642483">
    <property type="component" value="Unassembled WGS sequence"/>
</dbReference>
<dbReference type="PANTHER" id="PTHR45973">
    <property type="entry name" value="PROTEIN PHOSPHATASE 1 REGULATORY SUBUNIT SDS22-RELATED"/>
    <property type="match status" value="1"/>
</dbReference>
<comment type="caution">
    <text evidence="7">The sequence shown here is derived from an EMBL/GenBank/DDBJ whole genome shotgun (WGS) entry which is preliminary data.</text>
</comment>
<evidence type="ECO:0000256" key="4">
    <source>
        <dbReference type="ARBA" id="ARBA00023069"/>
    </source>
</evidence>
<dbReference type="SUPFAM" id="SSF52075">
    <property type="entry name" value="Outer arm dynein light chain 1"/>
    <property type="match status" value="1"/>
</dbReference>
<gene>
    <name evidence="7" type="ORF">CVLEPA_LOCUS20728</name>
</gene>
<keyword evidence="5" id="KW-0966">Cell projection</keyword>
<evidence type="ECO:0000256" key="3">
    <source>
        <dbReference type="ARBA" id="ARBA00022737"/>
    </source>
</evidence>
<evidence type="ECO:0000256" key="6">
    <source>
        <dbReference type="SAM" id="MobiDB-lite"/>
    </source>
</evidence>
<evidence type="ECO:0000256" key="5">
    <source>
        <dbReference type="ARBA" id="ARBA00023273"/>
    </source>
</evidence>
<evidence type="ECO:0000256" key="1">
    <source>
        <dbReference type="ARBA" id="ARBA00004138"/>
    </source>
</evidence>
<feature type="compositionally biased region" description="Basic and acidic residues" evidence="6">
    <location>
        <begin position="720"/>
        <end position="729"/>
    </location>
</feature>
<dbReference type="Pfam" id="PF14580">
    <property type="entry name" value="LRR_9"/>
    <property type="match status" value="1"/>
</dbReference>
<dbReference type="PROSITE" id="PS51450">
    <property type="entry name" value="LRR"/>
    <property type="match status" value="4"/>
</dbReference>
<sequence>MPLIVELSDEAPPDVTDITDTSNQANDSIQSNFQQESVPSQESGDTMSNSQKDFLCQEVSECGKNQTSTSTRDEFLPTKENAEKMEGLSVEEIVDSNKREDEEELMSDATSTTTDTLSTIDTVSTVEEKQDIEESREDLLPKSSIDMGKLESLYPGWKLAADVKSVHKRRVEDMKKESEGRTMEDLVHDMNERAKLSTSYVATTPGQTKSALPKTSPAPEKEIIPEKKVTFELPGHANKQNEPMYMELSEVKQESVENSPRLDESASESLEPVVSEDIEQAETPEERANREKEEKEMAKYPRMTKDSLKKICKKHKLYSTPYLNDNLYLHYKGWWRIENLDEYTGLKCLWLEVNGLRKMENLDKLVNLRCLYLQQNLFDKIENLEKLEDLRVLNISNNQLTKIENLSCLPRLESLQLAHNHISSKEALQHLVECEAISVLDLSHNHIEDPDVIDVFEAMPNLRVLNLMGNPVIKKIRFYRKKLTVRLKNLTYLDDRPVFPRDRACAEAWDKGGHEAEKAERQRWVNKERAKIQASIDYLHNIRKEAEAKRQEQGIELTSDVTPVPMFDDTAPGETRATIQTQETSENVVIDEDMTNSENNVDVIDDLQSANIEDKTSLTTPKTNLLKDRSETDGDPEVIEIQKSEAKFNLDDLPDLEDVDVTELEDFSEQNNLPIYRPKIEVLEDNFMEPKPNKDEFRRLLIEDITDESKNGSNDIIQSEIKKKKDSETAKSISGSDLDDVDLETELD</sequence>
<feature type="compositionally biased region" description="Acidic residues" evidence="6">
    <location>
        <begin position="274"/>
        <end position="283"/>
    </location>
</feature>
<feature type="region of interest" description="Disordered" evidence="6">
    <location>
        <begin position="198"/>
        <end position="222"/>
    </location>
</feature>
<feature type="compositionally biased region" description="Basic and acidic residues" evidence="6">
    <location>
        <begin position="71"/>
        <end position="86"/>
    </location>
</feature>
<keyword evidence="4" id="KW-0969">Cilium</keyword>
<dbReference type="InterPro" id="IPR032675">
    <property type="entry name" value="LRR_dom_sf"/>
</dbReference>
<name>A0ABP0GAB8_CLALP</name>
<feature type="region of interest" description="Disordered" evidence="6">
    <location>
        <begin position="708"/>
        <end position="748"/>
    </location>
</feature>
<dbReference type="EMBL" id="CAWYQH010000108">
    <property type="protein sequence ID" value="CAK8688748.1"/>
    <property type="molecule type" value="Genomic_DNA"/>
</dbReference>
<feature type="compositionally biased region" description="Low complexity" evidence="6">
    <location>
        <begin position="107"/>
        <end position="116"/>
    </location>
</feature>
<organism evidence="7 8">
    <name type="scientific">Clavelina lepadiformis</name>
    <name type="common">Light-bulb sea squirt</name>
    <name type="synonym">Ascidia lepadiformis</name>
    <dbReference type="NCBI Taxonomy" id="159417"/>
    <lineage>
        <taxon>Eukaryota</taxon>
        <taxon>Metazoa</taxon>
        <taxon>Chordata</taxon>
        <taxon>Tunicata</taxon>
        <taxon>Ascidiacea</taxon>
        <taxon>Aplousobranchia</taxon>
        <taxon>Clavelinidae</taxon>
        <taxon>Clavelina</taxon>
    </lineage>
</organism>